<dbReference type="Proteomes" id="UP000473658">
    <property type="component" value="Unassembled WGS sequence"/>
</dbReference>
<dbReference type="AlphaFoldDB" id="A0AA88EVA8"/>
<sequence>MQLKETTMFNGDLTIEDVLSDPLIRQLMHADRVSSPQLRQLLHDARERYRAAGQYDRPTPAPAGSFLAPAETTSWHSSGLSAASQQNII</sequence>
<comment type="caution">
    <text evidence="1">The sequence shown here is derived from an EMBL/GenBank/DDBJ whole genome shotgun (WGS) entry which is preliminary data.</text>
</comment>
<protein>
    <submittedName>
        <fullName evidence="1">Uncharacterized protein</fullName>
    </submittedName>
</protein>
<proteinExistence type="predicted"/>
<gene>
    <name evidence="1" type="ORF">DXM27_24725</name>
</gene>
<dbReference type="EMBL" id="QRFF01000011">
    <property type="protein sequence ID" value="KAA3497948.1"/>
    <property type="molecule type" value="Genomic_DNA"/>
</dbReference>
<accession>A0AA88EVA8</accession>
<evidence type="ECO:0000313" key="2">
    <source>
        <dbReference type="Proteomes" id="UP000473658"/>
    </source>
</evidence>
<name>A0AA88EVA8_RHIRH</name>
<reference evidence="1 2" key="1">
    <citation type="submission" date="2018-08" db="EMBL/GenBank/DDBJ databases">
        <title>Crown Gall in kiwifruit.</title>
        <authorList>
            <person name="Visnovsky S.B."/>
            <person name="Pitman A.R."/>
        </authorList>
    </citation>
    <scope>NUCLEOTIDE SEQUENCE [LARGE SCALE GENOMIC DNA]</scope>
    <source>
        <strain evidence="1 2">SBV_302_78_2</strain>
    </source>
</reference>
<evidence type="ECO:0000313" key="1">
    <source>
        <dbReference type="EMBL" id="KAA3497948.1"/>
    </source>
</evidence>
<organism evidence="1 2">
    <name type="scientific">Rhizobium rhizogenes</name>
    <name type="common">Agrobacterium rhizogenes</name>
    <dbReference type="NCBI Taxonomy" id="359"/>
    <lineage>
        <taxon>Bacteria</taxon>
        <taxon>Pseudomonadati</taxon>
        <taxon>Pseudomonadota</taxon>
        <taxon>Alphaproteobacteria</taxon>
        <taxon>Hyphomicrobiales</taxon>
        <taxon>Rhizobiaceae</taxon>
        <taxon>Rhizobium/Agrobacterium group</taxon>
        <taxon>Rhizobium</taxon>
    </lineage>
</organism>